<accession>A0A1G8KT20</accession>
<dbReference type="InterPro" id="IPR025079">
    <property type="entry name" value="DUF3943"/>
</dbReference>
<dbReference type="Pfam" id="PF13084">
    <property type="entry name" value="DUF3943"/>
    <property type="match status" value="1"/>
</dbReference>
<keyword evidence="3" id="KW-1185">Reference proteome</keyword>
<evidence type="ECO:0000313" key="3">
    <source>
        <dbReference type="Proteomes" id="UP000199705"/>
    </source>
</evidence>
<evidence type="ECO:0000259" key="1">
    <source>
        <dbReference type="Pfam" id="PF13084"/>
    </source>
</evidence>
<dbReference type="EMBL" id="FNCG01000021">
    <property type="protein sequence ID" value="SDI46080.1"/>
    <property type="molecule type" value="Genomic_DNA"/>
</dbReference>
<reference evidence="3" key="1">
    <citation type="submission" date="2016-10" db="EMBL/GenBank/DDBJ databases">
        <authorList>
            <person name="Varghese N."/>
            <person name="Submissions S."/>
        </authorList>
    </citation>
    <scope>NUCLEOTIDE SEQUENCE [LARGE SCALE GENOMIC DNA]</scope>
    <source>
        <strain evidence="3">Gh-67</strain>
    </source>
</reference>
<gene>
    <name evidence="2" type="ORF">SAMN05192573_12150</name>
</gene>
<organism evidence="2 3">
    <name type="scientific">Mucilaginibacter gossypii</name>
    <dbReference type="NCBI Taxonomy" id="551996"/>
    <lineage>
        <taxon>Bacteria</taxon>
        <taxon>Pseudomonadati</taxon>
        <taxon>Bacteroidota</taxon>
        <taxon>Sphingobacteriia</taxon>
        <taxon>Sphingobacteriales</taxon>
        <taxon>Sphingobacteriaceae</taxon>
        <taxon>Mucilaginibacter</taxon>
    </lineage>
</organism>
<protein>
    <recommendedName>
        <fullName evidence="1">DUF3943 domain-containing protein</fullName>
    </recommendedName>
</protein>
<dbReference type="AlphaFoldDB" id="A0A1G8KT20"/>
<proteinExistence type="predicted"/>
<dbReference type="Proteomes" id="UP000199705">
    <property type="component" value="Unassembled WGS sequence"/>
</dbReference>
<dbReference type="STRING" id="551996.SAMN05192573_12150"/>
<sequence>MTLTLYHFTRKYSGRLRIILPLLLFILFCSQQVGAQVNIFDLRKQKDTITRFSDPPVKQKRFGRAALELGLAEIAPWTYDRYIVNVDYARISWKTTGHNLNPGSWTWDNDPFQTNQFGHPYHGSMFYSAFRSNGYSFWQSVPATMVGSYLWETFAENQAPAPNDFINTSFGGIVLGEMTYRLSNKIINNHRRGFKRQASEVLGFLVNPMNGLNRIIDGKWGKVVGPANRSQDDSSKVSAEFDLGARKFNSGNQGLLTHGRFGWFGRAKLLYGASNENLHTPFSNISITAEFGKDDSSAVNVISVYGSLAGWDVSLSDSVENLIIISANYDYIRNAAFFYGGQSVKANLLSEFKLLNGFKVNTAVGAGLIILGAAPDPYLYRGRNYDYGSGFAINGRAGFNIGNRFYYSINYRGSWLMTINGNKSHYFLHTITNEISYRVLKDLSISAEPGYFRLEGNYKNHPDVDKTYPYLRISTRYRVNL</sequence>
<evidence type="ECO:0000313" key="2">
    <source>
        <dbReference type="EMBL" id="SDI46080.1"/>
    </source>
</evidence>
<name>A0A1G8KT20_9SPHI</name>
<dbReference type="RefSeq" id="WP_091175064.1">
    <property type="nucleotide sequence ID" value="NZ_FNCG01000021.1"/>
</dbReference>
<feature type="domain" description="DUF3943" evidence="1">
    <location>
        <begin position="104"/>
        <end position="209"/>
    </location>
</feature>